<keyword evidence="1" id="KW-0812">Transmembrane</keyword>
<evidence type="ECO:0000313" key="2">
    <source>
        <dbReference type="EMBL" id="ODO61268.1"/>
    </source>
</evidence>
<sequence>MFDKNLLQFILSVFVDNWPLDILIILLIAMPISHLIYRKIHK</sequence>
<keyword evidence="1" id="KW-1133">Transmembrane helix</keyword>
<gene>
    <name evidence="2" type="ORF">LPJSA22_01241</name>
</gene>
<organism evidence="2 3">
    <name type="scientific">Lactiplantibacillus plantarum</name>
    <name type="common">Lactobacillus plantarum</name>
    <dbReference type="NCBI Taxonomy" id="1590"/>
    <lineage>
        <taxon>Bacteria</taxon>
        <taxon>Bacillati</taxon>
        <taxon>Bacillota</taxon>
        <taxon>Bacilli</taxon>
        <taxon>Lactobacillales</taxon>
        <taxon>Lactobacillaceae</taxon>
        <taxon>Lactiplantibacillus</taxon>
    </lineage>
</organism>
<feature type="transmembrane region" description="Helical" evidence="1">
    <location>
        <begin position="20"/>
        <end position="37"/>
    </location>
</feature>
<protein>
    <submittedName>
        <fullName evidence="2">Uncharacterized protein</fullName>
    </submittedName>
</protein>
<accession>A0A1E3KQW4</accession>
<evidence type="ECO:0000256" key="1">
    <source>
        <dbReference type="SAM" id="Phobius"/>
    </source>
</evidence>
<reference evidence="2 3" key="1">
    <citation type="submission" date="2016-08" db="EMBL/GenBank/DDBJ databases">
        <title>Genome sequencing of Lactobacillus plantarum JSA22, isolated from fermented soybean paste.</title>
        <authorList>
            <person name="Choi H.S."/>
        </authorList>
    </citation>
    <scope>NUCLEOTIDE SEQUENCE [LARGE SCALE GENOMIC DNA]</scope>
    <source>
        <strain evidence="2 3">JSA22</strain>
    </source>
</reference>
<proteinExistence type="predicted"/>
<dbReference type="AlphaFoldDB" id="A0A1E3KQW4"/>
<dbReference type="Proteomes" id="UP000094892">
    <property type="component" value="Unassembled WGS sequence"/>
</dbReference>
<name>A0A1E3KQW4_LACPN</name>
<keyword evidence="1" id="KW-0472">Membrane</keyword>
<comment type="caution">
    <text evidence="2">The sequence shown here is derived from an EMBL/GenBank/DDBJ whole genome shotgun (WGS) entry which is preliminary data.</text>
</comment>
<evidence type="ECO:0000313" key="3">
    <source>
        <dbReference type="Proteomes" id="UP000094892"/>
    </source>
</evidence>
<dbReference type="EMBL" id="MCOL01000001">
    <property type="protein sequence ID" value="ODO61268.1"/>
    <property type="molecule type" value="Genomic_DNA"/>
</dbReference>